<dbReference type="GO" id="GO:0009279">
    <property type="term" value="C:cell outer membrane"/>
    <property type="evidence" value="ECO:0007669"/>
    <property type="project" value="UniProtKB-SubCell"/>
</dbReference>
<dbReference type="InterPro" id="IPR005017">
    <property type="entry name" value="OMPP1/FadL/TodX"/>
</dbReference>
<sequence length="554" mass="59901">MKYHRIHPLVAGIILAGCSTPVFAQLGQNLSVDVRSLSMGNAVTADPPGVSAVHFNPAALTKLKGLQTDVQGLVANFDVKREFSAPGGYEVFGYSDDPLVCNDAPDNPSSLCTDFKGTVSGDVEYASLYIPILKKVVDLGEGWPVAAPTAGVSYNPPGSKITYATAIYAPMVAGFGAEDGNPGNYMGQQVAMERITYLSPSMAYQVNDELSLGASIGMSYQAIALKTDLRLPNELIGVLRMVDESVCAPFRENSNIITDIMLFGICNANEGMNPFSTFGKMDVALEQSLSPSYNLGVMWEPSDEFGLGLVYQSAAKMRLKGKFQIQNANAPRELINGLNSSPTGQILAAILGFPSNIPAVESGLLGMDLEYPAHFQAGIKYKILPDLQVNVDVGWTDYSAWDKFKFEFDRQISALKIAKLISNDVTDTSLSFPLGFQSSWNWGIGVEYSANDRLKLRAGYEPRTSAIPDGKRNTMVPINNAQMFGLGLGYRFDEDTDIDLSVAFLRSRDNIPAGSSSLGNADGVNNIIYNPYAGLNVATNTKVTILGLNYRTRW</sequence>
<keyword evidence="7" id="KW-0998">Cell outer membrane</keyword>
<keyword evidence="10" id="KW-1185">Reference proteome</keyword>
<dbReference type="EMBL" id="CP049916">
    <property type="protein sequence ID" value="QIO09672.1"/>
    <property type="molecule type" value="Genomic_DNA"/>
</dbReference>
<name>A0A6G8S696_9GAMM</name>
<dbReference type="Proteomes" id="UP000501939">
    <property type="component" value="Chromosome"/>
</dbReference>
<gene>
    <name evidence="9" type="ORF">G8D99_12085</name>
</gene>
<evidence type="ECO:0000313" key="9">
    <source>
        <dbReference type="EMBL" id="QIO09672.1"/>
    </source>
</evidence>
<dbReference type="AlphaFoldDB" id="A0A6G8S696"/>
<dbReference type="GO" id="GO:0015483">
    <property type="term" value="F:long-chain fatty acid transporting porin activity"/>
    <property type="evidence" value="ECO:0007669"/>
    <property type="project" value="TreeGrafter"/>
</dbReference>
<protein>
    <submittedName>
        <fullName evidence="9">Long-chain fatty acid ABC transporter</fullName>
    </submittedName>
</protein>
<dbReference type="Gene3D" id="2.40.160.60">
    <property type="entry name" value="Outer membrane protein transport protein (OMPP1/FadL/TodX)"/>
    <property type="match status" value="1"/>
</dbReference>
<proteinExistence type="inferred from homology"/>
<evidence type="ECO:0000256" key="1">
    <source>
        <dbReference type="ARBA" id="ARBA00004571"/>
    </source>
</evidence>
<feature type="signal peptide" evidence="8">
    <location>
        <begin position="1"/>
        <end position="24"/>
    </location>
</feature>
<keyword evidence="3" id="KW-1134">Transmembrane beta strand</keyword>
<dbReference type="SUPFAM" id="SSF56935">
    <property type="entry name" value="Porins"/>
    <property type="match status" value="1"/>
</dbReference>
<evidence type="ECO:0000256" key="3">
    <source>
        <dbReference type="ARBA" id="ARBA00022452"/>
    </source>
</evidence>
<reference evidence="9 10" key="1">
    <citation type="submission" date="2020-03" db="EMBL/GenBank/DDBJ databases">
        <authorList>
            <person name="Zhu W."/>
        </authorList>
    </citation>
    <scope>NUCLEOTIDE SEQUENCE [LARGE SCALE GENOMIC DNA]</scope>
    <source>
        <strain evidence="9 10">185</strain>
    </source>
</reference>
<dbReference type="Pfam" id="PF03349">
    <property type="entry name" value="Toluene_X"/>
    <property type="match status" value="1"/>
</dbReference>
<keyword evidence="5 8" id="KW-0732">Signal</keyword>
<keyword evidence="6" id="KW-0472">Membrane</keyword>
<feature type="chain" id="PRO_5026132835" evidence="8">
    <location>
        <begin position="25"/>
        <end position="554"/>
    </location>
</feature>
<dbReference type="RefSeq" id="WP_166326286.1">
    <property type="nucleotide sequence ID" value="NZ_CP049916.1"/>
</dbReference>
<evidence type="ECO:0000313" key="10">
    <source>
        <dbReference type="Proteomes" id="UP000501939"/>
    </source>
</evidence>
<evidence type="ECO:0000256" key="6">
    <source>
        <dbReference type="ARBA" id="ARBA00023136"/>
    </source>
</evidence>
<dbReference type="PANTHER" id="PTHR35093:SF8">
    <property type="entry name" value="OUTER MEMBRANE PROTEIN NMB0088-RELATED"/>
    <property type="match status" value="1"/>
</dbReference>
<evidence type="ECO:0000256" key="5">
    <source>
        <dbReference type="ARBA" id="ARBA00022729"/>
    </source>
</evidence>
<evidence type="ECO:0000256" key="8">
    <source>
        <dbReference type="SAM" id="SignalP"/>
    </source>
</evidence>
<comment type="similarity">
    <text evidence="2">Belongs to the OmpP1/FadL family.</text>
</comment>
<dbReference type="PROSITE" id="PS51257">
    <property type="entry name" value="PROKAR_LIPOPROTEIN"/>
    <property type="match status" value="1"/>
</dbReference>
<evidence type="ECO:0000256" key="4">
    <source>
        <dbReference type="ARBA" id="ARBA00022692"/>
    </source>
</evidence>
<evidence type="ECO:0000256" key="7">
    <source>
        <dbReference type="ARBA" id="ARBA00023237"/>
    </source>
</evidence>
<dbReference type="PANTHER" id="PTHR35093">
    <property type="entry name" value="OUTER MEMBRANE PROTEIN NMB0088-RELATED"/>
    <property type="match status" value="1"/>
</dbReference>
<dbReference type="KEGG" id="alj:G8D99_12085"/>
<organism evidence="9 10">
    <name type="scientific">Acinetobacter lanii</name>
    <dbReference type="NCBI Taxonomy" id="2715163"/>
    <lineage>
        <taxon>Bacteria</taxon>
        <taxon>Pseudomonadati</taxon>
        <taxon>Pseudomonadota</taxon>
        <taxon>Gammaproteobacteria</taxon>
        <taxon>Moraxellales</taxon>
        <taxon>Moraxellaceae</taxon>
        <taxon>Acinetobacter</taxon>
    </lineage>
</organism>
<comment type="subcellular location">
    <subcellularLocation>
        <location evidence="1">Cell outer membrane</location>
        <topology evidence="1">Multi-pass membrane protein</topology>
    </subcellularLocation>
</comment>
<accession>A0A6G8S696</accession>
<evidence type="ECO:0000256" key="2">
    <source>
        <dbReference type="ARBA" id="ARBA00008163"/>
    </source>
</evidence>
<keyword evidence="4" id="KW-0812">Transmembrane</keyword>